<organism evidence="1 2">
    <name type="scientific">Desulfosudis oleivorans (strain DSM 6200 / JCM 39069 / Hxd3)</name>
    <name type="common">Desulfococcus oleovorans</name>
    <dbReference type="NCBI Taxonomy" id="96561"/>
    <lineage>
        <taxon>Bacteria</taxon>
        <taxon>Pseudomonadati</taxon>
        <taxon>Thermodesulfobacteriota</taxon>
        <taxon>Desulfobacteria</taxon>
        <taxon>Desulfobacterales</taxon>
        <taxon>Desulfosudaceae</taxon>
        <taxon>Desulfosudis</taxon>
    </lineage>
</organism>
<proteinExistence type="predicted"/>
<dbReference type="AlphaFoldDB" id="A8ZRU9"/>
<dbReference type="eggNOG" id="ENOG5032VHE">
    <property type="taxonomic scope" value="Bacteria"/>
</dbReference>
<protein>
    <submittedName>
        <fullName evidence="1">Uncharacterized protein</fullName>
    </submittedName>
</protein>
<dbReference type="OrthoDB" id="5417410at2"/>
<dbReference type="Proteomes" id="UP000008561">
    <property type="component" value="Chromosome"/>
</dbReference>
<accession>A8ZRU9</accession>
<dbReference type="HOGENOM" id="CLU_1583864_0_0_7"/>
<sequence>MARKVTISVPEDLYEKMSKWRDSFNFSNVFQKAISTLIQKKEDFQSRIQQELDQSAVIERLRQEKSQSENNYYDVGRKDGLKWAKNAHYDDLQYALRWVPDEKPTQDRVLGDYFAGVIAGDDIMDYAVGSDPVCVNEFVKTYIDGWKEGISDFWHEIRDKL</sequence>
<evidence type="ECO:0000313" key="2">
    <source>
        <dbReference type="Proteomes" id="UP000008561"/>
    </source>
</evidence>
<name>A8ZRU9_DESOH</name>
<reference evidence="1 2" key="1">
    <citation type="submission" date="2007-10" db="EMBL/GenBank/DDBJ databases">
        <title>Complete sequence of Desulfococcus oleovorans Hxd3.</title>
        <authorList>
            <consortium name="US DOE Joint Genome Institute"/>
            <person name="Copeland A."/>
            <person name="Lucas S."/>
            <person name="Lapidus A."/>
            <person name="Barry K."/>
            <person name="Glavina del Rio T."/>
            <person name="Dalin E."/>
            <person name="Tice H."/>
            <person name="Pitluck S."/>
            <person name="Kiss H."/>
            <person name="Brettin T."/>
            <person name="Bruce D."/>
            <person name="Detter J.C."/>
            <person name="Han C."/>
            <person name="Schmutz J."/>
            <person name="Larimer F."/>
            <person name="Land M."/>
            <person name="Hauser L."/>
            <person name="Kyrpides N."/>
            <person name="Kim E."/>
            <person name="Wawrik B."/>
            <person name="Richardson P."/>
        </authorList>
    </citation>
    <scope>NUCLEOTIDE SEQUENCE [LARGE SCALE GENOMIC DNA]</scope>
    <source>
        <strain evidence="2">DSM 6200 / JCM 39069 / Hxd3</strain>
    </source>
</reference>
<dbReference type="KEGG" id="dol:Dole_0056"/>
<dbReference type="EMBL" id="CP000859">
    <property type="protein sequence ID" value="ABW65866.1"/>
    <property type="molecule type" value="Genomic_DNA"/>
</dbReference>
<gene>
    <name evidence="1" type="ordered locus">Dole_0056</name>
</gene>
<evidence type="ECO:0000313" key="1">
    <source>
        <dbReference type="EMBL" id="ABW65866.1"/>
    </source>
</evidence>
<keyword evidence="2" id="KW-1185">Reference proteome</keyword>
<dbReference type="RefSeq" id="WP_012173485.1">
    <property type="nucleotide sequence ID" value="NC_009943.1"/>
</dbReference>